<dbReference type="AlphaFoldDB" id="A0A4Y2UKH9"/>
<dbReference type="EMBL" id="BGPR01036801">
    <property type="protein sequence ID" value="GBO12150.1"/>
    <property type="molecule type" value="Genomic_DNA"/>
</dbReference>
<gene>
    <name evidence="1" type="ORF">AVEN_180308_1</name>
    <name evidence="2" type="ORF">AVEN_261097_1</name>
</gene>
<protein>
    <submittedName>
        <fullName evidence="2">Uncharacterized protein</fullName>
    </submittedName>
</protein>
<organism evidence="2 3">
    <name type="scientific">Araneus ventricosus</name>
    <name type="common">Orbweaver spider</name>
    <name type="synonym">Epeira ventricosa</name>
    <dbReference type="NCBI Taxonomy" id="182803"/>
    <lineage>
        <taxon>Eukaryota</taxon>
        <taxon>Metazoa</taxon>
        <taxon>Ecdysozoa</taxon>
        <taxon>Arthropoda</taxon>
        <taxon>Chelicerata</taxon>
        <taxon>Arachnida</taxon>
        <taxon>Araneae</taxon>
        <taxon>Araneomorphae</taxon>
        <taxon>Entelegynae</taxon>
        <taxon>Araneoidea</taxon>
        <taxon>Araneidae</taxon>
        <taxon>Araneus</taxon>
    </lineage>
</organism>
<evidence type="ECO:0000313" key="2">
    <source>
        <dbReference type="EMBL" id="GBO12156.1"/>
    </source>
</evidence>
<evidence type="ECO:0000313" key="3">
    <source>
        <dbReference type="Proteomes" id="UP000499080"/>
    </source>
</evidence>
<keyword evidence="3" id="KW-1185">Reference proteome</keyword>
<reference evidence="2 3" key="1">
    <citation type="journal article" date="2019" name="Sci. Rep.">
        <title>Orb-weaving spider Araneus ventricosus genome elucidates the spidroin gene catalogue.</title>
        <authorList>
            <person name="Kono N."/>
            <person name="Nakamura H."/>
            <person name="Ohtoshi R."/>
            <person name="Moran D.A.P."/>
            <person name="Shinohara A."/>
            <person name="Yoshida Y."/>
            <person name="Fujiwara M."/>
            <person name="Mori M."/>
            <person name="Tomita M."/>
            <person name="Arakawa K."/>
        </authorList>
    </citation>
    <scope>NUCLEOTIDE SEQUENCE [LARGE SCALE GENOMIC DNA]</scope>
</reference>
<proteinExistence type="predicted"/>
<accession>A0A4Y2UKH9</accession>
<dbReference type="Proteomes" id="UP000499080">
    <property type="component" value="Unassembled WGS sequence"/>
</dbReference>
<comment type="caution">
    <text evidence="2">The sequence shown here is derived from an EMBL/GenBank/DDBJ whole genome shotgun (WGS) entry which is preliminary data.</text>
</comment>
<name>A0A4Y2UKH9_ARAVE</name>
<sequence length="82" mass="9097">MGRSTRSKGSCSRTDSSKFSWHVNLELVKSDVLSQTSSRWCGVESLMRYLSAQVTSSSSDHGSKLRGLFQRVLALLQSRTSI</sequence>
<dbReference type="EMBL" id="BGPR01036804">
    <property type="protein sequence ID" value="GBO12156.1"/>
    <property type="molecule type" value="Genomic_DNA"/>
</dbReference>
<evidence type="ECO:0000313" key="1">
    <source>
        <dbReference type="EMBL" id="GBO12150.1"/>
    </source>
</evidence>